<keyword evidence="3" id="KW-1185">Reference proteome</keyword>
<reference evidence="2" key="1">
    <citation type="journal article" date="2023" name="IMA Fungus">
        <title>Comparative genomic study of the Penicillium genus elucidates a diverse pangenome and 15 lateral gene transfer events.</title>
        <authorList>
            <person name="Petersen C."/>
            <person name="Sorensen T."/>
            <person name="Nielsen M.R."/>
            <person name="Sondergaard T.E."/>
            <person name="Sorensen J.L."/>
            <person name="Fitzpatrick D.A."/>
            <person name="Frisvad J.C."/>
            <person name="Nielsen K.L."/>
        </authorList>
    </citation>
    <scope>NUCLEOTIDE SEQUENCE</scope>
    <source>
        <strain evidence="2">IBT 15450</strain>
    </source>
</reference>
<sequence>MDSATDDDEAVAPSGSQTNLSRKTLLRDTDDIGIHGDGESTCSSDETYSGPREKFLFNEVIDSQKPSDAPTSNVQAITMGLMTQLPSLPEALVSALLKIKTNTDSMAVRDALRFIRGVDAYGTDIANAGESPSTAHHNALLKEFAADIPMDSSIDHRIILPQVTQEPPVDTTAEDEEIALLLYEQLKKRC</sequence>
<feature type="region of interest" description="Disordered" evidence="1">
    <location>
        <begin position="1"/>
        <end position="49"/>
    </location>
</feature>
<dbReference type="Proteomes" id="UP001219568">
    <property type="component" value="Unassembled WGS sequence"/>
</dbReference>
<evidence type="ECO:0000313" key="2">
    <source>
        <dbReference type="EMBL" id="KAJ6043065.1"/>
    </source>
</evidence>
<dbReference type="EMBL" id="JAQJZL010000004">
    <property type="protein sequence ID" value="KAJ6043065.1"/>
    <property type="molecule type" value="Genomic_DNA"/>
</dbReference>
<gene>
    <name evidence="2" type="ORF">N7460_004420</name>
</gene>
<accession>A0AAD6IBY8</accession>
<evidence type="ECO:0000256" key="1">
    <source>
        <dbReference type="SAM" id="MobiDB-lite"/>
    </source>
</evidence>
<protein>
    <submittedName>
        <fullName evidence="2">Uncharacterized protein</fullName>
    </submittedName>
</protein>
<feature type="compositionally biased region" description="Acidic residues" evidence="1">
    <location>
        <begin position="1"/>
        <end position="10"/>
    </location>
</feature>
<name>A0AAD6IBY8_PENCN</name>
<proteinExistence type="predicted"/>
<dbReference type="AlphaFoldDB" id="A0AAD6IBY8"/>
<feature type="compositionally biased region" description="Basic and acidic residues" evidence="1">
    <location>
        <begin position="25"/>
        <end position="38"/>
    </location>
</feature>
<evidence type="ECO:0000313" key="3">
    <source>
        <dbReference type="Proteomes" id="UP001219568"/>
    </source>
</evidence>
<organism evidence="2 3">
    <name type="scientific">Penicillium canescens</name>
    <dbReference type="NCBI Taxonomy" id="5083"/>
    <lineage>
        <taxon>Eukaryota</taxon>
        <taxon>Fungi</taxon>
        <taxon>Dikarya</taxon>
        <taxon>Ascomycota</taxon>
        <taxon>Pezizomycotina</taxon>
        <taxon>Eurotiomycetes</taxon>
        <taxon>Eurotiomycetidae</taxon>
        <taxon>Eurotiales</taxon>
        <taxon>Aspergillaceae</taxon>
        <taxon>Penicillium</taxon>
    </lineage>
</organism>
<comment type="caution">
    <text evidence="2">The sequence shown here is derived from an EMBL/GenBank/DDBJ whole genome shotgun (WGS) entry which is preliminary data.</text>
</comment>
<reference evidence="2" key="2">
    <citation type="submission" date="2023-01" db="EMBL/GenBank/DDBJ databases">
        <authorList>
            <person name="Petersen C."/>
        </authorList>
    </citation>
    <scope>NUCLEOTIDE SEQUENCE</scope>
    <source>
        <strain evidence="2">IBT 15450</strain>
    </source>
</reference>